<feature type="compositionally biased region" description="Low complexity" evidence="8">
    <location>
        <begin position="465"/>
        <end position="496"/>
    </location>
</feature>
<dbReference type="InterPro" id="IPR043128">
    <property type="entry name" value="Rev_trsase/Diguanyl_cyclase"/>
</dbReference>
<feature type="compositionally biased region" description="Low complexity" evidence="8">
    <location>
        <begin position="193"/>
        <end position="208"/>
    </location>
</feature>
<dbReference type="EMBL" id="JBBCAQ010000002">
    <property type="protein sequence ID" value="KAK7605097.1"/>
    <property type="molecule type" value="Genomic_DNA"/>
</dbReference>
<organism evidence="11 12">
    <name type="scientific">Parthenolecanium corni</name>
    <dbReference type="NCBI Taxonomy" id="536013"/>
    <lineage>
        <taxon>Eukaryota</taxon>
        <taxon>Metazoa</taxon>
        <taxon>Ecdysozoa</taxon>
        <taxon>Arthropoda</taxon>
        <taxon>Hexapoda</taxon>
        <taxon>Insecta</taxon>
        <taxon>Pterygota</taxon>
        <taxon>Neoptera</taxon>
        <taxon>Paraneoptera</taxon>
        <taxon>Hemiptera</taxon>
        <taxon>Sternorrhyncha</taxon>
        <taxon>Coccoidea</taxon>
        <taxon>Coccidae</taxon>
        <taxon>Parthenolecanium</taxon>
    </lineage>
</organism>
<keyword evidence="12" id="KW-1185">Reference proteome</keyword>
<feature type="domain" description="Reverse transcriptase" evidence="9">
    <location>
        <begin position="1009"/>
        <end position="1200"/>
    </location>
</feature>
<feature type="domain" description="Integrase catalytic" evidence="10">
    <location>
        <begin position="1690"/>
        <end position="1848"/>
    </location>
</feature>
<dbReference type="Pfam" id="PF17921">
    <property type="entry name" value="Integrase_H2C2"/>
    <property type="match status" value="1"/>
</dbReference>
<keyword evidence="7" id="KW-0175">Coiled coil</keyword>
<feature type="compositionally biased region" description="Polar residues" evidence="8">
    <location>
        <begin position="1474"/>
        <end position="1492"/>
    </location>
</feature>
<evidence type="ECO:0000313" key="12">
    <source>
        <dbReference type="Proteomes" id="UP001367676"/>
    </source>
</evidence>
<dbReference type="EC" id="2.7.7.49" evidence="1"/>
<feature type="region of interest" description="Disordered" evidence="8">
    <location>
        <begin position="189"/>
        <end position="216"/>
    </location>
</feature>
<dbReference type="Proteomes" id="UP001367676">
    <property type="component" value="Unassembled WGS sequence"/>
</dbReference>
<dbReference type="InterPro" id="IPR000477">
    <property type="entry name" value="RT_dom"/>
</dbReference>
<evidence type="ECO:0000256" key="5">
    <source>
        <dbReference type="ARBA" id="ARBA00022759"/>
    </source>
</evidence>
<dbReference type="FunFam" id="1.10.340.70:FF:000001">
    <property type="entry name" value="Retrovirus-related Pol polyprotein from transposon gypsy-like Protein"/>
    <property type="match status" value="1"/>
</dbReference>
<evidence type="ECO:0000256" key="2">
    <source>
        <dbReference type="ARBA" id="ARBA00022679"/>
    </source>
</evidence>
<sequence>MLDHETTPNLNILPSYHWLHSIDNKRLFNFCINNNLIPKNSISEEINRTDLQTKVYSHLSITDPQNKGKDFPYQQFCGTPQENITLQHSPQNSDNQNLIDSGINSVLDISDFETNETTLFDLQILDSLKANFALLNSDLQNNLLYTFRQKLVDPNPVIRYIESKTSQLPKLSESDREYFRTILEKKKLKLNQPPQSTNPSTSHTTPTFPTSPPTIDTQPIIETEIMAMSFTKPSTYSHAITEDITNFIIKFENECDAYNWADDETKLKKIKIAFTDVAENRFNDIIKPLNLNTWEEMKEKLIETFCRTRPILQNQLNKIQYQGDDLFYEYINKIAKLMKKINDNENDDNIVQRIVEGFPEKQKEFFSLHNAKTMADLQKLFPDWLTYQQRIYPTNLNQQKAEIEKLKEKLKLLEEKNSSNKINDVKEISSGSSDIDSMIEKLKSHNLMVVPYNAINSIQHNKDASNSNFQQNPNFQSNNTRGNNRNFGNRNNANSNPRIQQPNTYPNQILNPNPNYKGRNYNPNYNADRRNQNFQNNSYQNSQPAQHFPNNQVATYQNNNQNFNNRRNFNNNNNTFGKLIPEPTTNNTESVKKVECVDSCLSCGPCRRKNHLESRELFIGSCDKSTSCKILLPVTVQAFSTQALVDSGAECSVVKSTLCAGLKFNPTGNTLRDANGNFLEVSGTVKLSVKFSAPGHDQPLTFQFIAYAVVGLTSDLILGFDFLEKFDALINFATHTLRLTENGQTIQVTFPQCNTQCKSALPFDDSPLINKVSFNKSNNISTPLTISEPLNSSLRIPPKFSPSIKYKTPSLDDFHSNITLRDDFVIKPNEIICLLENVSNKIFYPSKKLELKLNLKIFEKENEIYIHNININPRRLRKNQILGRLVDKNYPSEKELPLCNNDFKQGNNRINTNDINKVELTQDKKLSMLDDDNAEIKFNPNLSTEQHNLAVSKFLPLRSIFVNDSKRIRKANVDPQHVNTYDRIPIKRRNYQQSYREHEATLEIVNKMVNCGQMKQKKTPYESPIFIKMKPCDKNLDKNDPNRKIDYRFLVDFRAVNKKIIKDNNRVPNIDTIWPYLRNKKYFSCIDLSSGYYQIPLDDESQDITGINIDGISYVFTVIPMGLCVSPSIYQTLMTDLFSDMLWKKVIVYLDDICAFGETFEECLENTLEVISRLKSKNLQIKTTKSDFFMTEVELLGHRISHNCIKPQNKHLDAIKNLKPPTTYKQLRRLIGILNYHRKRIQNFSKEILPITDLLKGIDSKLNGKLKNWENRHDESFQKIKDILLTEPILNIFNPDATTYLEVDASAYAIGAVLKQIDPISNEKNTIGYFSKKLGDDKRHLCSFDLEMLAITETCQFFRYYLLGKKFTIFTDHQPLTFQHRFTIPSPRLARLISKLSEFNFEIKHISGKENIIADFLSRYPTDACIFENGKFNEPTTPLLNDSDIKAITRSKTNSIPIPTYKETRKYTKKTGKNENISANITSKQNTTNSQSKLDDKDDDEEVFFDALDVIESPLVEKNEKIEKNEKNDSIKSSNVKDKINEVDLSDSIFENLSQKQKTDKFWKLMITYLKYKNLNLSKRLKKQLKYNSNLFALNDHGVLFKKKRIESDISTAVPVIPNDLIPIILKLFHDSPHEGGHLGFTKTYNKIKEKFYFRDIKNTIKKYIKTCHECQLQQKSPPTIGKMQPILPKKFVPFDHVELDFIGKLDVPFTKNYICVSVDKNSNYCIVQLTSTPNAQTVVRLLKRICRDYNIPKKISTDNGSHFSNELVANFCKNKGISHVFSSTYSPQSQGLVERMNGILKNALKKYTPKNNEEWEDLVNDVVSNYNNSPITHFNNKSPFYLIHGYNKKSLLENKLKIVEPPSAEPRLDEISDVEKIRDEIPKLIEKNAMRNKQYYDKNKLPSIFHPNSLVLVRQAKNLSQTKTKFDGPYRVVEKLGNLTYLIKIEDKIEQIHVRRLIEYNQRNKDENKKIPPPLNIDEELGKIGRSTDNLISSIANDIPIDSNPKLYSEPPKSPTRKCLIDKPVLLSRIDSGFEPCIINFNNEDFNDFTFPIADLKMGELPSLRYWKLKFLVLLECYEERNRINQVSSEPESDETDYDENYSEVTYHHNEVVTLPSARRSLKVELYVDFTTSSLGPPSIVAPNLAQQQNRAAAATAQASAHKKFAPPKSFMHGGRKRQPLAEPFALLRSVLLIYRRLLGKKLPLPSPTPSQETDTGPELMQQSDIHHQPQERSKNSCLYGVGIEQAAKCYMSEEKGLMTSSIGLALDVKIYAFSIVTST</sequence>
<dbReference type="CDD" id="cd01647">
    <property type="entry name" value="RT_LTR"/>
    <property type="match status" value="1"/>
</dbReference>
<dbReference type="GO" id="GO:0042575">
    <property type="term" value="C:DNA polymerase complex"/>
    <property type="evidence" value="ECO:0007669"/>
    <property type="project" value="UniProtKB-ARBA"/>
</dbReference>
<dbReference type="GO" id="GO:0015074">
    <property type="term" value="P:DNA integration"/>
    <property type="evidence" value="ECO:0007669"/>
    <property type="project" value="InterPro"/>
</dbReference>
<keyword evidence="5" id="KW-0255">Endonuclease</keyword>
<dbReference type="Pfam" id="PF00078">
    <property type="entry name" value="RVT_1"/>
    <property type="match status" value="1"/>
</dbReference>
<dbReference type="PANTHER" id="PTHR37984:SF5">
    <property type="entry name" value="PROTEIN NYNRIN-LIKE"/>
    <property type="match status" value="1"/>
</dbReference>
<dbReference type="CDD" id="cd09274">
    <property type="entry name" value="RNase_HI_RT_Ty3"/>
    <property type="match status" value="1"/>
</dbReference>
<evidence type="ECO:0000256" key="1">
    <source>
        <dbReference type="ARBA" id="ARBA00012493"/>
    </source>
</evidence>
<dbReference type="CDD" id="cd00303">
    <property type="entry name" value="retropepsin_like"/>
    <property type="match status" value="1"/>
</dbReference>
<dbReference type="InterPro" id="IPR012337">
    <property type="entry name" value="RNaseH-like_sf"/>
</dbReference>
<dbReference type="PROSITE" id="PS50994">
    <property type="entry name" value="INTEGRASE"/>
    <property type="match status" value="1"/>
</dbReference>
<dbReference type="GO" id="GO:0003676">
    <property type="term" value="F:nucleic acid binding"/>
    <property type="evidence" value="ECO:0007669"/>
    <property type="project" value="InterPro"/>
</dbReference>
<keyword evidence="5" id="KW-0378">Hydrolase</keyword>
<dbReference type="GO" id="GO:0003964">
    <property type="term" value="F:RNA-directed DNA polymerase activity"/>
    <property type="evidence" value="ECO:0007669"/>
    <property type="project" value="UniProtKB-EC"/>
</dbReference>
<dbReference type="InterPro" id="IPR043502">
    <property type="entry name" value="DNA/RNA_pol_sf"/>
</dbReference>
<proteinExistence type="predicted"/>
<dbReference type="Gene3D" id="2.40.70.10">
    <property type="entry name" value="Acid Proteases"/>
    <property type="match status" value="1"/>
</dbReference>
<feature type="region of interest" description="Disordered" evidence="8">
    <location>
        <begin position="1467"/>
        <end position="1497"/>
    </location>
</feature>
<comment type="caution">
    <text evidence="11">The sequence shown here is derived from an EMBL/GenBank/DDBJ whole genome shotgun (WGS) entry which is preliminary data.</text>
</comment>
<dbReference type="InterPro" id="IPR001584">
    <property type="entry name" value="Integrase_cat-core"/>
</dbReference>
<feature type="compositionally biased region" description="Polar residues" evidence="8">
    <location>
        <begin position="497"/>
        <end position="514"/>
    </location>
</feature>
<dbReference type="InterPro" id="IPR041577">
    <property type="entry name" value="RT_RNaseH_2"/>
</dbReference>
<dbReference type="Gene3D" id="3.30.70.270">
    <property type="match status" value="2"/>
</dbReference>
<dbReference type="SUPFAM" id="SSF50630">
    <property type="entry name" value="Acid proteases"/>
    <property type="match status" value="1"/>
</dbReference>
<evidence type="ECO:0000256" key="8">
    <source>
        <dbReference type="SAM" id="MobiDB-lite"/>
    </source>
</evidence>
<feature type="region of interest" description="Disordered" evidence="8">
    <location>
        <begin position="463"/>
        <end position="547"/>
    </location>
</feature>
<accession>A0AAN9TWL3</accession>
<dbReference type="SUPFAM" id="SSF56672">
    <property type="entry name" value="DNA/RNA polymerases"/>
    <property type="match status" value="1"/>
</dbReference>
<dbReference type="Pfam" id="PF17919">
    <property type="entry name" value="RT_RNaseH_2"/>
    <property type="match status" value="1"/>
</dbReference>
<dbReference type="Gene3D" id="1.10.340.70">
    <property type="match status" value="1"/>
</dbReference>
<feature type="region of interest" description="Disordered" evidence="8">
    <location>
        <begin position="2205"/>
        <end position="2234"/>
    </location>
</feature>
<dbReference type="GO" id="GO:0004519">
    <property type="term" value="F:endonuclease activity"/>
    <property type="evidence" value="ECO:0007669"/>
    <property type="project" value="UniProtKB-KW"/>
</dbReference>
<keyword evidence="6" id="KW-0511">Multifunctional enzyme</keyword>
<dbReference type="Pfam" id="PF00665">
    <property type="entry name" value="rve"/>
    <property type="match status" value="1"/>
</dbReference>
<dbReference type="Gene3D" id="3.10.10.10">
    <property type="entry name" value="HIV Type 1 Reverse Transcriptase, subunit A, domain 1"/>
    <property type="match status" value="1"/>
</dbReference>
<dbReference type="Gene3D" id="3.30.420.10">
    <property type="entry name" value="Ribonuclease H-like superfamily/Ribonuclease H"/>
    <property type="match status" value="1"/>
</dbReference>
<evidence type="ECO:0000259" key="10">
    <source>
        <dbReference type="PROSITE" id="PS50994"/>
    </source>
</evidence>
<dbReference type="InterPro" id="IPR050951">
    <property type="entry name" value="Retrovirus_Pol_polyprotein"/>
</dbReference>
<dbReference type="SUPFAM" id="SSF53098">
    <property type="entry name" value="Ribonuclease H-like"/>
    <property type="match status" value="1"/>
</dbReference>
<dbReference type="InterPro" id="IPR036397">
    <property type="entry name" value="RNaseH_sf"/>
</dbReference>
<feature type="compositionally biased region" description="Low complexity" evidence="8">
    <location>
        <begin position="532"/>
        <end position="543"/>
    </location>
</feature>
<feature type="coiled-coil region" evidence="7">
    <location>
        <begin position="396"/>
        <end position="423"/>
    </location>
</feature>
<dbReference type="PROSITE" id="PS50878">
    <property type="entry name" value="RT_POL"/>
    <property type="match status" value="1"/>
</dbReference>
<evidence type="ECO:0000259" key="9">
    <source>
        <dbReference type="PROSITE" id="PS50878"/>
    </source>
</evidence>
<dbReference type="InterPro" id="IPR041588">
    <property type="entry name" value="Integrase_H2C2"/>
</dbReference>
<dbReference type="PANTHER" id="PTHR37984">
    <property type="entry name" value="PROTEIN CBG26694"/>
    <property type="match status" value="1"/>
</dbReference>
<keyword evidence="4" id="KW-0540">Nuclease</keyword>
<evidence type="ECO:0000256" key="4">
    <source>
        <dbReference type="ARBA" id="ARBA00022722"/>
    </source>
</evidence>
<keyword evidence="3" id="KW-0548">Nucleotidyltransferase</keyword>
<protein>
    <recommendedName>
        <fullName evidence="1">RNA-directed DNA polymerase</fullName>
        <ecNumber evidence="1">2.7.7.49</ecNumber>
    </recommendedName>
</protein>
<evidence type="ECO:0000313" key="11">
    <source>
        <dbReference type="EMBL" id="KAK7605097.1"/>
    </source>
</evidence>
<evidence type="ECO:0000256" key="7">
    <source>
        <dbReference type="SAM" id="Coils"/>
    </source>
</evidence>
<dbReference type="InterPro" id="IPR021109">
    <property type="entry name" value="Peptidase_aspartic_dom_sf"/>
</dbReference>
<evidence type="ECO:0000256" key="6">
    <source>
        <dbReference type="ARBA" id="ARBA00023268"/>
    </source>
</evidence>
<evidence type="ECO:0000256" key="3">
    <source>
        <dbReference type="ARBA" id="ARBA00022695"/>
    </source>
</evidence>
<name>A0AAN9TWL3_9HEMI</name>
<gene>
    <name evidence="11" type="ORF">V9T40_006955</name>
</gene>
<reference evidence="11 12" key="1">
    <citation type="submission" date="2024-03" db="EMBL/GenBank/DDBJ databases">
        <title>Adaptation during the transition from Ophiocordyceps entomopathogen to insect associate is accompanied by gene loss and intensified selection.</title>
        <authorList>
            <person name="Ward C.M."/>
            <person name="Onetto C.A."/>
            <person name="Borneman A.R."/>
        </authorList>
    </citation>
    <scope>NUCLEOTIDE SEQUENCE [LARGE SCALE GENOMIC DNA]</scope>
    <source>
        <strain evidence="11">AWRI1</strain>
        <tissue evidence="11">Single Adult Female</tissue>
    </source>
</reference>
<keyword evidence="2" id="KW-0808">Transferase</keyword>
<dbReference type="FunFam" id="3.30.70.270:FF:000020">
    <property type="entry name" value="Transposon Tf2-6 polyprotein-like Protein"/>
    <property type="match status" value="1"/>
</dbReference>